<comment type="caution">
    <text evidence="4">The sequence shown here is derived from an EMBL/GenBank/DDBJ whole genome shotgun (WGS) entry which is preliminary data.</text>
</comment>
<organism evidence="4 5">
    <name type="scientific">Heliomicrobium undosum</name>
    <dbReference type="NCBI Taxonomy" id="121734"/>
    <lineage>
        <taxon>Bacteria</taxon>
        <taxon>Bacillati</taxon>
        <taxon>Bacillota</taxon>
        <taxon>Clostridia</taxon>
        <taxon>Eubacteriales</taxon>
        <taxon>Heliobacteriaceae</taxon>
        <taxon>Heliomicrobium</taxon>
    </lineage>
</organism>
<dbReference type="OrthoDB" id="2473368at2"/>
<evidence type="ECO:0000313" key="5">
    <source>
        <dbReference type="Proteomes" id="UP000463470"/>
    </source>
</evidence>
<sequence length="737" mass="82200">MVQRHTLRRCLAGCLSVCLLAGFAPASAAVAAEPARLIAAPDGQMKPTSPEKAPVTLEQALVKAKETFPPPPEYTTFQSAFNGYGKQTVWSLSWRPENNAGFFEVSVDAVTGEIVAMNMWKELMMPQGRPNLFPTLPLDKAREKAWRLVQQLNPTKAENLRLHMDGLNGGVIRPEMERRYNFIWQRTHKGIPFPGNTIMVEIDANSGDVTSYHVNWTTQSLPDAQGVISLQKAREIYEKAGMLELQYYSPRTPDGKATKEPQLIYRLQHPSNGQIDAFTGQPVKPYTPDWKFAEGGAGGFGSFAKSAAPDLTPQENREVELAGKLISRDKALQVVKKWFDLPQGADLRGAHLGKFEESTYAWMFDWEGSQEKQIPFVNARVNAETGELVEFNLHDPNDYNQPGGDLSREETLKIGEAFLQKIQPDRLAQARLNNNVNEMTPIILKGKAPANHSFLYRRHVQDVPYPENFISISVNTKTKKITRYQMRWSSSDRFAAPQNILSPSGAVDAFLKYRPLTLTYTQNFTEPGKEAPITLVYLAQDGPNGSSYEMIDARSGKPLRFDGQPMEPPSGSFRFNDIADNPLVKEISLLGQMNAFREYGDALRPDEPVTAISLLRSIVITRPDYYREDKPSDADILQRARTMGLLVEPVQAGDAVSRELLAKWMVRMLKLEPAARLQSIYQLPHEDAASLSPESKGYVAIAWGLGLLPGDAGQLEPSHPVTRLEAATSMVRAFKVK</sequence>
<feature type="chain" id="PRO_5032998971" description="SLH domain-containing protein" evidence="2">
    <location>
        <begin position="29"/>
        <end position="737"/>
    </location>
</feature>
<dbReference type="InterPro" id="IPR032599">
    <property type="entry name" value="YcdB/YcdC_rep_domain"/>
</dbReference>
<dbReference type="PROSITE" id="PS51272">
    <property type="entry name" value="SLH"/>
    <property type="match status" value="1"/>
</dbReference>
<feature type="domain" description="SLH" evidence="3">
    <location>
        <begin position="682"/>
        <end position="737"/>
    </location>
</feature>
<proteinExistence type="predicted"/>
<dbReference type="EMBL" id="WXEY01000002">
    <property type="protein sequence ID" value="MZP28598.1"/>
    <property type="molecule type" value="Genomic_DNA"/>
</dbReference>
<dbReference type="InterPro" id="IPR001119">
    <property type="entry name" value="SLH_dom"/>
</dbReference>
<evidence type="ECO:0000259" key="3">
    <source>
        <dbReference type="PROSITE" id="PS51272"/>
    </source>
</evidence>
<evidence type="ECO:0000256" key="1">
    <source>
        <dbReference type="ARBA" id="ARBA00022737"/>
    </source>
</evidence>
<name>A0A845L4B6_9FIRM</name>
<dbReference type="RefSeq" id="WP_161254396.1">
    <property type="nucleotide sequence ID" value="NZ_WXEY01000002.1"/>
</dbReference>
<gene>
    <name evidence="4" type="ORF">GTO91_02545</name>
</gene>
<reference evidence="4 5" key="1">
    <citation type="submission" date="2020-01" db="EMBL/GenBank/DDBJ databases">
        <title>Whole-genome sequence of Heliobacterium undosum DSM 13378.</title>
        <authorList>
            <person name="Kyndt J.A."/>
            <person name="Meyer T.E."/>
        </authorList>
    </citation>
    <scope>NUCLEOTIDE SEQUENCE [LARGE SCALE GENOMIC DNA]</scope>
    <source>
        <strain evidence="4 5">DSM 13378</strain>
    </source>
</reference>
<accession>A0A845L4B6</accession>
<dbReference type="AlphaFoldDB" id="A0A845L4B6"/>
<evidence type="ECO:0000256" key="2">
    <source>
        <dbReference type="SAM" id="SignalP"/>
    </source>
</evidence>
<dbReference type="Pfam" id="PF16244">
    <property type="entry name" value="DUF4901"/>
    <property type="match status" value="2"/>
</dbReference>
<protein>
    <recommendedName>
        <fullName evidence="3">SLH domain-containing protein</fullName>
    </recommendedName>
</protein>
<dbReference type="Proteomes" id="UP000463470">
    <property type="component" value="Unassembled WGS sequence"/>
</dbReference>
<feature type="signal peptide" evidence="2">
    <location>
        <begin position="1"/>
        <end position="28"/>
    </location>
</feature>
<evidence type="ECO:0000313" key="4">
    <source>
        <dbReference type="EMBL" id="MZP28598.1"/>
    </source>
</evidence>
<keyword evidence="5" id="KW-1185">Reference proteome</keyword>
<keyword evidence="1" id="KW-0677">Repeat</keyword>
<keyword evidence="2" id="KW-0732">Signal</keyword>
<dbReference type="Pfam" id="PF00395">
    <property type="entry name" value="SLH"/>
    <property type="match status" value="1"/>
</dbReference>